<dbReference type="GO" id="GO:0071385">
    <property type="term" value="P:cellular response to glucocorticoid stimulus"/>
    <property type="evidence" value="ECO:0007669"/>
    <property type="project" value="TreeGrafter"/>
</dbReference>
<comment type="caution">
    <text evidence="14">The sequence shown here is derived from an EMBL/GenBank/DDBJ whole genome shotgun (WGS) entry which is preliminary data.</text>
</comment>
<keyword evidence="5 11" id="KW-0297">G-protein coupled receptor</keyword>
<keyword evidence="9" id="KW-0325">Glycoprotein</keyword>
<evidence type="ECO:0000256" key="7">
    <source>
        <dbReference type="ARBA" id="ARBA00023157"/>
    </source>
</evidence>
<protein>
    <recommendedName>
        <fullName evidence="13">G-protein coupled receptors family 1 profile domain-containing protein</fullName>
    </recommendedName>
</protein>
<dbReference type="GO" id="GO:0004994">
    <property type="term" value="F:somatostatin receptor activity"/>
    <property type="evidence" value="ECO:0007669"/>
    <property type="project" value="InterPro"/>
</dbReference>
<evidence type="ECO:0000313" key="15">
    <source>
        <dbReference type="Proteomes" id="UP000824540"/>
    </source>
</evidence>
<evidence type="ECO:0000256" key="6">
    <source>
        <dbReference type="ARBA" id="ARBA00023136"/>
    </source>
</evidence>
<sequence>MEMASPFISVSDGFYNVGAAPDPTSSFLGVAGVGNGEMSGFRVMMAVLYLLVCAAGLGGNALVIAATLKVDRLGSATTVYVFNLALADGLFMVSLPFVAFQNFRNSWPFGDAACRLVMVLDGVNQFTSVFCLTAMSVDRYVALGLGPGRLAGWRTARRAKVVAAFLWLLSLVPVLPMALHFSASSGLCSVEPPSGYPSLDAWWLVFLSYTFVLGFALPFAIMTVAYGALLVAMRGRRGDGRLRSPESQRQESQVTRMVVAVVLTFAVCWLPFYVLNFCSLWLGGDLLLDFSRGFEVVVLLSYSWSCANPVLYACLSDTFHRHFRALLCPRSAAQPPGRPQECVTEGFDLHDDSDGNISEPIQPNQTTDADPLCQDEVKLSVKSRLQRNGRPGVVAHLLSYLATDLKELGARAHASPSVTFQITDHFPQAQMMTERQAAAR</sequence>
<dbReference type="EMBL" id="JAFBMS010000211">
    <property type="protein sequence ID" value="KAG9333196.1"/>
    <property type="molecule type" value="Genomic_DNA"/>
</dbReference>
<dbReference type="PROSITE" id="PS00237">
    <property type="entry name" value="G_PROTEIN_RECEP_F1_1"/>
    <property type="match status" value="1"/>
</dbReference>
<evidence type="ECO:0000256" key="8">
    <source>
        <dbReference type="ARBA" id="ARBA00023170"/>
    </source>
</evidence>
<evidence type="ECO:0000259" key="13">
    <source>
        <dbReference type="PROSITE" id="PS50262"/>
    </source>
</evidence>
<evidence type="ECO:0000256" key="2">
    <source>
        <dbReference type="ARBA" id="ARBA00022475"/>
    </source>
</evidence>
<keyword evidence="2" id="KW-1003">Cell membrane</keyword>
<keyword evidence="4 12" id="KW-1133">Transmembrane helix</keyword>
<evidence type="ECO:0000256" key="10">
    <source>
        <dbReference type="ARBA" id="ARBA00023224"/>
    </source>
</evidence>
<name>A0A8T2N029_9TELE</name>
<keyword evidence="10 11" id="KW-0807">Transducer</keyword>
<dbReference type="InterPro" id="IPR000586">
    <property type="entry name" value="Somatstn_rcpt"/>
</dbReference>
<dbReference type="GO" id="GO:0005886">
    <property type="term" value="C:plasma membrane"/>
    <property type="evidence" value="ECO:0007669"/>
    <property type="project" value="UniProtKB-SubCell"/>
</dbReference>
<gene>
    <name evidence="14" type="ORF">JZ751_013369</name>
</gene>
<evidence type="ECO:0000256" key="9">
    <source>
        <dbReference type="ARBA" id="ARBA00023180"/>
    </source>
</evidence>
<evidence type="ECO:0000256" key="5">
    <source>
        <dbReference type="ARBA" id="ARBA00023040"/>
    </source>
</evidence>
<feature type="transmembrane region" description="Helical" evidence="12">
    <location>
        <begin position="294"/>
        <end position="315"/>
    </location>
</feature>
<evidence type="ECO:0000313" key="14">
    <source>
        <dbReference type="EMBL" id="KAG9333196.1"/>
    </source>
</evidence>
<dbReference type="SUPFAM" id="SSF81321">
    <property type="entry name" value="Family A G protein-coupled receptor-like"/>
    <property type="match status" value="1"/>
</dbReference>
<proteinExistence type="inferred from homology"/>
<dbReference type="OrthoDB" id="6076970at2759"/>
<feature type="transmembrane region" description="Helical" evidence="12">
    <location>
        <begin position="201"/>
        <end position="233"/>
    </location>
</feature>
<evidence type="ECO:0000256" key="11">
    <source>
        <dbReference type="RuleBase" id="RU000688"/>
    </source>
</evidence>
<evidence type="ECO:0000256" key="12">
    <source>
        <dbReference type="SAM" id="Phobius"/>
    </source>
</evidence>
<feature type="transmembrane region" description="Helical" evidence="12">
    <location>
        <begin position="47"/>
        <end position="68"/>
    </location>
</feature>
<accession>A0A8T2N029</accession>
<evidence type="ECO:0000256" key="4">
    <source>
        <dbReference type="ARBA" id="ARBA00022989"/>
    </source>
</evidence>
<dbReference type="PRINTS" id="PR00246">
    <property type="entry name" value="SOMATOSTATNR"/>
</dbReference>
<dbReference type="InterPro" id="IPR000276">
    <property type="entry name" value="GPCR_Rhodpsn"/>
</dbReference>
<dbReference type="PRINTS" id="PR00237">
    <property type="entry name" value="GPCRRHODOPSN"/>
</dbReference>
<evidence type="ECO:0000256" key="3">
    <source>
        <dbReference type="ARBA" id="ARBA00022692"/>
    </source>
</evidence>
<feature type="domain" description="G-protein coupled receptors family 1 profile" evidence="13">
    <location>
        <begin position="59"/>
        <end position="312"/>
    </location>
</feature>
<dbReference type="InterPro" id="IPR017452">
    <property type="entry name" value="GPCR_Rhodpsn_7TM"/>
</dbReference>
<keyword evidence="6 12" id="KW-0472">Membrane</keyword>
<dbReference type="PANTHER" id="PTHR24229">
    <property type="entry name" value="NEUROPEPTIDES RECEPTOR"/>
    <property type="match status" value="1"/>
</dbReference>
<keyword evidence="3 11" id="KW-0812">Transmembrane</keyword>
<dbReference type="Proteomes" id="UP000824540">
    <property type="component" value="Unassembled WGS sequence"/>
</dbReference>
<dbReference type="PANTHER" id="PTHR24229:SF111">
    <property type="entry name" value="SOMATOSTATIN RECEPTOR TYPE 2-LIKE"/>
    <property type="match status" value="1"/>
</dbReference>
<dbReference type="GO" id="GO:0042923">
    <property type="term" value="F:neuropeptide binding"/>
    <property type="evidence" value="ECO:0007669"/>
    <property type="project" value="TreeGrafter"/>
</dbReference>
<feature type="transmembrane region" description="Helical" evidence="12">
    <location>
        <begin position="80"/>
        <end position="100"/>
    </location>
</feature>
<comment type="similarity">
    <text evidence="11">Belongs to the G-protein coupled receptor 1 family.</text>
</comment>
<dbReference type="GO" id="GO:0050796">
    <property type="term" value="P:regulation of insulin secretion"/>
    <property type="evidence" value="ECO:0007669"/>
    <property type="project" value="TreeGrafter"/>
</dbReference>
<feature type="transmembrane region" description="Helical" evidence="12">
    <location>
        <begin position="254"/>
        <end position="274"/>
    </location>
</feature>
<keyword evidence="7" id="KW-1015">Disulfide bond</keyword>
<dbReference type="AlphaFoldDB" id="A0A8T2N029"/>
<comment type="subcellular location">
    <subcellularLocation>
        <location evidence="1">Cell membrane</location>
        <topology evidence="1">Multi-pass membrane protein</topology>
    </subcellularLocation>
</comment>
<reference evidence="14" key="1">
    <citation type="thesis" date="2021" institute="BYU ScholarsArchive" country="Provo, UT, USA">
        <title>Applications of and Algorithms for Genome Assembly and Genomic Analyses with an Emphasis on Marine Teleosts.</title>
        <authorList>
            <person name="Pickett B.D."/>
        </authorList>
    </citation>
    <scope>NUCLEOTIDE SEQUENCE</scope>
    <source>
        <strain evidence="14">HI-2016</strain>
    </source>
</reference>
<evidence type="ECO:0000256" key="1">
    <source>
        <dbReference type="ARBA" id="ARBA00004651"/>
    </source>
</evidence>
<dbReference type="Pfam" id="PF00001">
    <property type="entry name" value="7tm_1"/>
    <property type="match status" value="1"/>
</dbReference>
<dbReference type="GO" id="GO:0043005">
    <property type="term" value="C:neuron projection"/>
    <property type="evidence" value="ECO:0007669"/>
    <property type="project" value="TreeGrafter"/>
</dbReference>
<keyword evidence="8 11" id="KW-0675">Receptor</keyword>
<dbReference type="PROSITE" id="PS50262">
    <property type="entry name" value="G_PROTEIN_RECEP_F1_2"/>
    <property type="match status" value="1"/>
</dbReference>
<dbReference type="Gene3D" id="1.20.1070.10">
    <property type="entry name" value="Rhodopsin 7-helix transmembrane proteins"/>
    <property type="match status" value="1"/>
</dbReference>
<feature type="transmembrane region" description="Helical" evidence="12">
    <location>
        <begin position="161"/>
        <end position="181"/>
    </location>
</feature>
<keyword evidence="15" id="KW-1185">Reference proteome</keyword>
<organism evidence="14 15">
    <name type="scientific">Albula glossodonta</name>
    <name type="common">roundjaw bonefish</name>
    <dbReference type="NCBI Taxonomy" id="121402"/>
    <lineage>
        <taxon>Eukaryota</taxon>
        <taxon>Metazoa</taxon>
        <taxon>Chordata</taxon>
        <taxon>Craniata</taxon>
        <taxon>Vertebrata</taxon>
        <taxon>Euteleostomi</taxon>
        <taxon>Actinopterygii</taxon>
        <taxon>Neopterygii</taxon>
        <taxon>Teleostei</taxon>
        <taxon>Albuliformes</taxon>
        <taxon>Albulidae</taxon>
        <taxon>Albula</taxon>
    </lineage>
</organism>